<dbReference type="InterPro" id="IPR013762">
    <property type="entry name" value="Integrase-like_cat_sf"/>
</dbReference>
<keyword evidence="3" id="KW-1185">Reference proteome</keyword>
<gene>
    <name evidence="2" type="ORF">BDP27DRAFT_1220042</name>
</gene>
<dbReference type="PANTHER" id="PTHR34605">
    <property type="entry name" value="PHAGE_INTEGRASE DOMAIN-CONTAINING PROTEIN"/>
    <property type="match status" value="1"/>
</dbReference>
<dbReference type="EMBL" id="JADNRY010000037">
    <property type="protein sequence ID" value="KAF9070835.1"/>
    <property type="molecule type" value="Genomic_DNA"/>
</dbReference>
<evidence type="ECO:0008006" key="4">
    <source>
        <dbReference type="Google" id="ProtNLM"/>
    </source>
</evidence>
<evidence type="ECO:0000313" key="3">
    <source>
        <dbReference type="Proteomes" id="UP000772434"/>
    </source>
</evidence>
<dbReference type="InterPro" id="IPR011010">
    <property type="entry name" value="DNA_brk_join_enz"/>
</dbReference>
<dbReference type="PANTHER" id="PTHR34605:SF4">
    <property type="entry name" value="DNA ADENINE METHYLTRANSFERASE"/>
    <property type="match status" value="1"/>
</dbReference>
<dbReference type="SUPFAM" id="SSF56349">
    <property type="entry name" value="DNA breaking-rejoining enzymes"/>
    <property type="match status" value="1"/>
</dbReference>
<dbReference type="GO" id="GO:0003677">
    <property type="term" value="F:DNA binding"/>
    <property type="evidence" value="ECO:0007669"/>
    <property type="project" value="InterPro"/>
</dbReference>
<dbReference type="GO" id="GO:0015074">
    <property type="term" value="P:DNA integration"/>
    <property type="evidence" value="ECO:0007669"/>
    <property type="project" value="InterPro"/>
</dbReference>
<protein>
    <recommendedName>
        <fullName evidence="4">DNA breaking-rejoining enzyme</fullName>
    </recommendedName>
</protein>
<accession>A0A9P5PZ39</accession>
<dbReference type="GO" id="GO:0006310">
    <property type="term" value="P:DNA recombination"/>
    <property type="evidence" value="ECO:0007669"/>
    <property type="project" value="UniProtKB-KW"/>
</dbReference>
<evidence type="ECO:0000313" key="2">
    <source>
        <dbReference type="EMBL" id="KAF9070835.1"/>
    </source>
</evidence>
<dbReference type="Gene3D" id="1.10.443.10">
    <property type="entry name" value="Intergrase catalytic core"/>
    <property type="match status" value="1"/>
</dbReference>
<comment type="caution">
    <text evidence="2">The sequence shown here is derived from an EMBL/GenBank/DDBJ whole genome shotgun (WGS) entry which is preliminary data.</text>
</comment>
<dbReference type="SUPFAM" id="SSF47823">
    <property type="entry name" value="lambda integrase-like, N-terminal domain"/>
    <property type="match status" value="1"/>
</dbReference>
<proteinExistence type="predicted"/>
<dbReference type="Proteomes" id="UP000772434">
    <property type="component" value="Unassembled WGS sequence"/>
</dbReference>
<dbReference type="InterPro" id="IPR052925">
    <property type="entry name" value="Phage_Integrase-like_Recomb"/>
</dbReference>
<feature type="non-terminal residue" evidence="2">
    <location>
        <position position="1"/>
    </location>
</feature>
<organism evidence="2 3">
    <name type="scientific">Rhodocollybia butyracea</name>
    <dbReference type="NCBI Taxonomy" id="206335"/>
    <lineage>
        <taxon>Eukaryota</taxon>
        <taxon>Fungi</taxon>
        <taxon>Dikarya</taxon>
        <taxon>Basidiomycota</taxon>
        <taxon>Agaricomycotina</taxon>
        <taxon>Agaricomycetes</taxon>
        <taxon>Agaricomycetidae</taxon>
        <taxon>Agaricales</taxon>
        <taxon>Marasmiineae</taxon>
        <taxon>Omphalotaceae</taxon>
        <taxon>Rhodocollybia</taxon>
    </lineage>
</organism>
<sequence>VPADRRVLLWTTPFLLCTQADQNIKISHCLQVKMFEGLLAATTDDTRQAYGAGLLRFNQFCDTEFIPEALRMPASSILLGAFVADHIGTCTGKCIQNWLSGLCRWHLFNDAEWHGHEGWILSLKKAAEKKGAAFKWPPRGPVEQPHMLTLRSHLDLENPQDASKWAAATTAYWGCQRLGELIPKSANKITMEHDVHRSTCATCSVVDGWHVISFHLPWTKTTGVAGGECYLTEIPGDPLCPYAAVENHFTINHSPPLGTPFFAYHENKSWVPLIKPTFISWMTAIFRLHNLEYVFGHSFRIGGSLAYLLLGVEPEIIMKIGGWTSLCFLIYWRHLEQVIPQAIARAMQSESRMRAFASSHCLPFTADELDFDLSND</sequence>
<name>A0A9P5PZ39_9AGAR</name>
<dbReference type="AlphaFoldDB" id="A0A9P5PZ39"/>
<evidence type="ECO:0000256" key="1">
    <source>
        <dbReference type="ARBA" id="ARBA00023172"/>
    </source>
</evidence>
<keyword evidence="1" id="KW-0233">DNA recombination</keyword>
<dbReference type="OrthoDB" id="3266428at2759"/>
<reference evidence="2" key="1">
    <citation type="submission" date="2020-11" db="EMBL/GenBank/DDBJ databases">
        <authorList>
            <consortium name="DOE Joint Genome Institute"/>
            <person name="Ahrendt S."/>
            <person name="Riley R."/>
            <person name="Andreopoulos W."/>
            <person name="Labutti K."/>
            <person name="Pangilinan J."/>
            <person name="Ruiz-Duenas F.J."/>
            <person name="Barrasa J.M."/>
            <person name="Sanchez-Garcia M."/>
            <person name="Camarero S."/>
            <person name="Miyauchi S."/>
            <person name="Serrano A."/>
            <person name="Linde D."/>
            <person name="Babiker R."/>
            <person name="Drula E."/>
            <person name="Ayuso-Fernandez I."/>
            <person name="Pacheco R."/>
            <person name="Padilla G."/>
            <person name="Ferreira P."/>
            <person name="Barriuso J."/>
            <person name="Kellner H."/>
            <person name="Castanera R."/>
            <person name="Alfaro M."/>
            <person name="Ramirez L."/>
            <person name="Pisabarro A.G."/>
            <person name="Kuo A."/>
            <person name="Tritt A."/>
            <person name="Lipzen A."/>
            <person name="He G."/>
            <person name="Yan M."/>
            <person name="Ng V."/>
            <person name="Cullen D."/>
            <person name="Martin F."/>
            <person name="Rosso M.-N."/>
            <person name="Henrissat B."/>
            <person name="Hibbett D."/>
            <person name="Martinez A.T."/>
            <person name="Grigoriev I.V."/>
        </authorList>
    </citation>
    <scope>NUCLEOTIDE SEQUENCE</scope>
    <source>
        <strain evidence="2">AH 40177</strain>
    </source>
</reference>